<dbReference type="GO" id="GO:0006631">
    <property type="term" value="P:fatty acid metabolic process"/>
    <property type="evidence" value="ECO:0007669"/>
    <property type="project" value="TreeGrafter"/>
</dbReference>
<organism evidence="3 4">
    <name type="scientific">Porphyromonas circumdentaria</name>
    <dbReference type="NCBI Taxonomy" id="29524"/>
    <lineage>
        <taxon>Bacteria</taxon>
        <taxon>Pseudomonadati</taxon>
        <taxon>Bacteroidota</taxon>
        <taxon>Bacteroidia</taxon>
        <taxon>Bacteroidales</taxon>
        <taxon>Porphyromonadaceae</taxon>
        <taxon>Porphyromonas</taxon>
    </lineage>
</organism>
<keyword evidence="3" id="KW-0436">Ligase</keyword>
<dbReference type="Gene3D" id="3.30.300.30">
    <property type="match status" value="1"/>
</dbReference>
<evidence type="ECO:0000259" key="1">
    <source>
        <dbReference type="Pfam" id="PF00501"/>
    </source>
</evidence>
<dbReference type="GO" id="GO:0031956">
    <property type="term" value="F:medium-chain fatty acid-CoA ligase activity"/>
    <property type="evidence" value="ECO:0007669"/>
    <property type="project" value="TreeGrafter"/>
</dbReference>
<feature type="domain" description="AMP-dependent synthetase/ligase" evidence="1">
    <location>
        <begin position="58"/>
        <end position="204"/>
    </location>
</feature>
<evidence type="ECO:0000313" key="3">
    <source>
        <dbReference type="EMBL" id="SJZ71714.1"/>
    </source>
</evidence>
<dbReference type="RefSeq" id="WP_221416030.1">
    <property type="nucleotide sequence ID" value="NZ_FUXE01000008.1"/>
</dbReference>
<dbReference type="Proteomes" id="UP000190121">
    <property type="component" value="Unassembled WGS sequence"/>
</dbReference>
<dbReference type="InterPro" id="IPR000873">
    <property type="entry name" value="AMP-dep_synth/lig_dom"/>
</dbReference>
<evidence type="ECO:0000259" key="2">
    <source>
        <dbReference type="Pfam" id="PF13193"/>
    </source>
</evidence>
<dbReference type="InterPro" id="IPR045851">
    <property type="entry name" value="AMP-bd_C_sf"/>
</dbReference>
<dbReference type="PANTHER" id="PTHR43201">
    <property type="entry name" value="ACYL-COA SYNTHETASE"/>
    <property type="match status" value="1"/>
</dbReference>
<feature type="domain" description="AMP-binding enzyme C-terminal" evidence="2">
    <location>
        <begin position="291"/>
        <end position="346"/>
    </location>
</feature>
<dbReference type="Pfam" id="PF00501">
    <property type="entry name" value="AMP-binding"/>
    <property type="match status" value="1"/>
</dbReference>
<dbReference type="Pfam" id="PF13193">
    <property type="entry name" value="AMP-binding_C"/>
    <property type="match status" value="1"/>
</dbReference>
<dbReference type="Gene3D" id="3.40.50.12780">
    <property type="entry name" value="N-terminal domain of ligase-like"/>
    <property type="match status" value="1"/>
</dbReference>
<dbReference type="SUPFAM" id="SSF56801">
    <property type="entry name" value="Acetyl-CoA synthetase-like"/>
    <property type="match status" value="1"/>
</dbReference>
<dbReference type="AlphaFoldDB" id="A0A1T4MXZ5"/>
<reference evidence="4" key="1">
    <citation type="submission" date="2017-02" db="EMBL/GenBank/DDBJ databases">
        <authorList>
            <person name="Varghese N."/>
            <person name="Submissions S."/>
        </authorList>
    </citation>
    <scope>NUCLEOTIDE SEQUENCE [LARGE SCALE GENOMIC DNA]</scope>
    <source>
        <strain evidence="4">ATCC 51356</strain>
    </source>
</reference>
<evidence type="ECO:0000313" key="4">
    <source>
        <dbReference type="Proteomes" id="UP000190121"/>
    </source>
</evidence>
<protein>
    <submittedName>
        <fullName evidence="3">O-succinylbenzoic acid--CoA ligase</fullName>
    </submittedName>
</protein>
<gene>
    <name evidence="3" type="ORF">SAMN02745171_00936</name>
</gene>
<dbReference type="STRING" id="29524.SAMN02745171_00936"/>
<dbReference type="PANTHER" id="PTHR43201:SF32">
    <property type="entry name" value="2-SUCCINYLBENZOATE--COA LIGASE, CHLOROPLASTIC_PEROXISOMAL"/>
    <property type="match status" value="1"/>
</dbReference>
<proteinExistence type="predicted"/>
<dbReference type="InterPro" id="IPR025110">
    <property type="entry name" value="AMP-bd_C"/>
</dbReference>
<accession>A0A1T4MXZ5</accession>
<keyword evidence="4" id="KW-1185">Reference proteome</keyword>
<sequence>MQFAIEKQFVVIEDKVYSPSTIERHCQELRETDNVALQDVALFLREWFSCSHTVEVQTSGSTGTPKRMQVAKERMMQSARMTCIHLRLSPKDKALLCMNMQYIGAKMMVVRALLLGMTLVVRTASGHPLVGVEEAITFAAMVPLQVHNSLSNNRECNRLRAIDKLLIGGGSLDSSVERALASFPGEIYATYGMTETLSHIALRRINGREASPFYTPLEGVSLTLSENDTVCIEAPFLCQEPVKTNDIVRLNHDGTFALLGRVDNVINSGGIKIFAEEVEGMLSLYIATPLAVASIPDKALGEALVLLVETDLPEAEIATLVSEHLPPYKRPKRILRTRLPLTANGKIDRKALRQEALRLCFSPDTSFE</sequence>
<dbReference type="EMBL" id="FUXE01000008">
    <property type="protein sequence ID" value="SJZ71714.1"/>
    <property type="molecule type" value="Genomic_DNA"/>
</dbReference>
<dbReference type="InterPro" id="IPR042099">
    <property type="entry name" value="ANL_N_sf"/>
</dbReference>
<name>A0A1T4MXZ5_9PORP</name>